<evidence type="ECO:0000313" key="3">
    <source>
        <dbReference type="Proteomes" id="UP000228496"/>
    </source>
</evidence>
<dbReference type="EMBL" id="PCXQ01000005">
    <property type="protein sequence ID" value="PJE50701.1"/>
    <property type="molecule type" value="Genomic_DNA"/>
</dbReference>
<protein>
    <recommendedName>
        <fullName evidence="4">Serine protease</fullName>
    </recommendedName>
</protein>
<evidence type="ECO:0008006" key="4">
    <source>
        <dbReference type="Google" id="ProtNLM"/>
    </source>
</evidence>
<evidence type="ECO:0000256" key="1">
    <source>
        <dbReference type="SAM" id="Phobius"/>
    </source>
</evidence>
<proteinExistence type="predicted"/>
<accession>A0A2J0Q721</accession>
<dbReference type="AlphaFoldDB" id="A0A2J0Q721"/>
<dbReference type="InterPro" id="IPR009003">
    <property type="entry name" value="Peptidase_S1_PA"/>
</dbReference>
<organism evidence="2 3">
    <name type="scientific">Candidatus Yanofskybacteria bacterium CG10_big_fil_rev_8_21_14_0_10_36_16</name>
    <dbReference type="NCBI Taxonomy" id="1975096"/>
    <lineage>
        <taxon>Bacteria</taxon>
        <taxon>Candidatus Yanofskyibacteriota</taxon>
    </lineage>
</organism>
<sequence>MELKKYKKLIAVVVAGGLGGAFFAGFLMPFLIKHNVAGFAFFYKHISGIDKVVERIEKETVIVPDSDYFGEALGAIKPSIVAIQSFSGGRVVRHGTGVIMTEDGFVVTLNTIVPSFVSSVQVWANEQPHRAEVVSRDWSNNLALLKIDAGGLGVVSFNEEMPKLADSLLVVGKYVSFNSTGLVIEPALVTRVQSNVFELKTDYNEGVFGGVLINKDAGVLGVVDYKNRTLVTIGQDTLKEFLEGISLSDR</sequence>
<feature type="transmembrane region" description="Helical" evidence="1">
    <location>
        <begin position="9"/>
        <end position="32"/>
    </location>
</feature>
<dbReference type="Proteomes" id="UP000228496">
    <property type="component" value="Unassembled WGS sequence"/>
</dbReference>
<dbReference type="InterPro" id="IPR043504">
    <property type="entry name" value="Peptidase_S1_PA_chymotrypsin"/>
</dbReference>
<keyword evidence="1" id="KW-0472">Membrane</keyword>
<comment type="caution">
    <text evidence="2">The sequence shown here is derived from an EMBL/GenBank/DDBJ whole genome shotgun (WGS) entry which is preliminary data.</text>
</comment>
<reference evidence="2 3" key="1">
    <citation type="submission" date="2017-09" db="EMBL/GenBank/DDBJ databases">
        <title>Depth-based differentiation of microbial function through sediment-hosted aquifers and enrichment of novel symbionts in the deep terrestrial subsurface.</title>
        <authorList>
            <person name="Probst A.J."/>
            <person name="Ladd B."/>
            <person name="Jarett J.K."/>
            <person name="Geller-Mcgrath D.E."/>
            <person name="Sieber C.M."/>
            <person name="Emerson J.B."/>
            <person name="Anantharaman K."/>
            <person name="Thomas B.C."/>
            <person name="Malmstrom R."/>
            <person name="Stieglmeier M."/>
            <person name="Klingl A."/>
            <person name="Woyke T."/>
            <person name="Ryan C.M."/>
            <person name="Banfield J.F."/>
        </authorList>
    </citation>
    <scope>NUCLEOTIDE SEQUENCE [LARGE SCALE GENOMIC DNA]</scope>
    <source>
        <strain evidence="2">CG10_big_fil_rev_8_21_14_0_10_36_16</strain>
    </source>
</reference>
<keyword evidence="1" id="KW-0812">Transmembrane</keyword>
<keyword evidence="1" id="KW-1133">Transmembrane helix</keyword>
<dbReference type="SUPFAM" id="SSF50494">
    <property type="entry name" value="Trypsin-like serine proteases"/>
    <property type="match status" value="1"/>
</dbReference>
<evidence type="ECO:0000313" key="2">
    <source>
        <dbReference type="EMBL" id="PJE50701.1"/>
    </source>
</evidence>
<dbReference type="Pfam" id="PF13365">
    <property type="entry name" value="Trypsin_2"/>
    <property type="match status" value="1"/>
</dbReference>
<gene>
    <name evidence="2" type="ORF">COV29_03125</name>
</gene>
<dbReference type="Gene3D" id="2.40.10.10">
    <property type="entry name" value="Trypsin-like serine proteases"/>
    <property type="match status" value="2"/>
</dbReference>
<name>A0A2J0Q721_9BACT</name>